<reference evidence="2" key="2">
    <citation type="submission" date="2020-05" db="UniProtKB">
        <authorList>
            <consortium name="EnsemblMetazoa"/>
        </authorList>
    </citation>
    <scope>IDENTIFICATION</scope>
</reference>
<keyword evidence="3" id="KW-1185">Reference proteome</keyword>
<evidence type="ECO:0000313" key="1">
    <source>
        <dbReference type="EMBL" id="KFB41930.1"/>
    </source>
</evidence>
<dbReference type="EnsemblMetazoa" id="ASIC009493-RA">
    <property type="protein sequence ID" value="ASIC009493-PA"/>
    <property type="gene ID" value="ASIC009493"/>
</dbReference>
<dbReference type="VEuPathDB" id="VectorBase:ASIC009493"/>
<dbReference type="Proteomes" id="UP000030765">
    <property type="component" value="Unassembled WGS sequence"/>
</dbReference>
<dbReference type="EMBL" id="KE525157">
    <property type="protein sequence ID" value="KFB41930.1"/>
    <property type="molecule type" value="Genomic_DNA"/>
</dbReference>
<dbReference type="AlphaFoldDB" id="A0A084VVD6"/>
<protein>
    <submittedName>
        <fullName evidence="1 2">Uncharacterized protein</fullName>
    </submittedName>
</protein>
<gene>
    <name evidence="1" type="ORF">ZHAS_00009493</name>
</gene>
<organism evidence="1">
    <name type="scientific">Anopheles sinensis</name>
    <name type="common">Mosquito</name>
    <dbReference type="NCBI Taxonomy" id="74873"/>
    <lineage>
        <taxon>Eukaryota</taxon>
        <taxon>Metazoa</taxon>
        <taxon>Ecdysozoa</taxon>
        <taxon>Arthropoda</taxon>
        <taxon>Hexapoda</taxon>
        <taxon>Insecta</taxon>
        <taxon>Pterygota</taxon>
        <taxon>Neoptera</taxon>
        <taxon>Endopterygota</taxon>
        <taxon>Diptera</taxon>
        <taxon>Nematocera</taxon>
        <taxon>Culicoidea</taxon>
        <taxon>Culicidae</taxon>
        <taxon>Anophelinae</taxon>
        <taxon>Anopheles</taxon>
    </lineage>
</organism>
<evidence type="ECO:0000313" key="2">
    <source>
        <dbReference type="EnsemblMetazoa" id="ASIC009493-PA"/>
    </source>
</evidence>
<proteinExistence type="predicted"/>
<evidence type="ECO:0000313" key="3">
    <source>
        <dbReference type="Proteomes" id="UP000030765"/>
    </source>
</evidence>
<accession>A0A084VVD6</accession>
<sequence>MEGYAGSRRRRGVGNLHRTATQCEPATRRGIYLDGYLVLQVRISFPYFAALCLRRVGVVVTRATSSSSSSIIITFAL</sequence>
<name>A0A084VVD6_ANOSI</name>
<reference evidence="1 3" key="1">
    <citation type="journal article" date="2014" name="BMC Genomics">
        <title>Genome sequence of Anopheles sinensis provides insight into genetics basis of mosquito competence for malaria parasites.</title>
        <authorList>
            <person name="Zhou D."/>
            <person name="Zhang D."/>
            <person name="Ding G."/>
            <person name="Shi L."/>
            <person name="Hou Q."/>
            <person name="Ye Y."/>
            <person name="Xu Y."/>
            <person name="Zhou H."/>
            <person name="Xiong C."/>
            <person name="Li S."/>
            <person name="Yu J."/>
            <person name="Hong S."/>
            <person name="Yu X."/>
            <person name="Zou P."/>
            <person name="Chen C."/>
            <person name="Chang X."/>
            <person name="Wang W."/>
            <person name="Lv Y."/>
            <person name="Sun Y."/>
            <person name="Ma L."/>
            <person name="Shen B."/>
            <person name="Zhu C."/>
        </authorList>
    </citation>
    <scope>NUCLEOTIDE SEQUENCE [LARGE SCALE GENOMIC DNA]</scope>
</reference>
<dbReference type="EMBL" id="ATLV01017173">
    <property type="status" value="NOT_ANNOTATED_CDS"/>
    <property type="molecule type" value="Genomic_DNA"/>
</dbReference>